<feature type="domain" description="Serine aminopeptidase S33" evidence="2">
    <location>
        <begin position="145"/>
        <end position="264"/>
    </location>
</feature>
<dbReference type="GO" id="GO:0005789">
    <property type="term" value="C:endoplasmic reticulum membrane"/>
    <property type="evidence" value="ECO:0007669"/>
    <property type="project" value="TreeGrafter"/>
</dbReference>
<evidence type="ECO:0000313" key="3">
    <source>
        <dbReference type="EMBL" id="KAK9876851.1"/>
    </source>
</evidence>
<keyword evidence="1" id="KW-0812">Transmembrane</keyword>
<dbReference type="SUPFAM" id="SSF53474">
    <property type="entry name" value="alpha/beta-Hydrolases"/>
    <property type="match status" value="1"/>
</dbReference>
<proteinExistence type="predicted"/>
<evidence type="ECO:0000256" key="1">
    <source>
        <dbReference type="SAM" id="Phobius"/>
    </source>
</evidence>
<keyword evidence="4" id="KW-1185">Reference proteome</keyword>
<feature type="transmembrane region" description="Helical" evidence="1">
    <location>
        <begin position="41"/>
        <end position="68"/>
    </location>
</feature>
<dbReference type="GO" id="GO:0052651">
    <property type="term" value="P:monoacylglycerol catabolic process"/>
    <property type="evidence" value="ECO:0007669"/>
    <property type="project" value="TreeGrafter"/>
</dbReference>
<accession>A0AAW1TZ38</accession>
<dbReference type="Pfam" id="PF12146">
    <property type="entry name" value="Hydrolase_4"/>
    <property type="match status" value="1"/>
</dbReference>
<dbReference type="PANTHER" id="PTHR12277">
    <property type="entry name" value="ALPHA/BETA HYDROLASE DOMAIN-CONTAINING PROTEIN"/>
    <property type="match status" value="1"/>
</dbReference>
<keyword evidence="1" id="KW-1133">Transmembrane helix</keyword>
<evidence type="ECO:0000313" key="4">
    <source>
        <dbReference type="Proteomes" id="UP001431783"/>
    </source>
</evidence>
<dbReference type="GO" id="GO:0004622">
    <property type="term" value="F:phosphatidylcholine lysophospholipase activity"/>
    <property type="evidence" value="ECO:0007669"/>
    <property type="project" value="TreeGrafter"/>
</dbReference>
<dbReference type="InterPro" id="IPR029058">
    <property type="entry name" value="AB_hydrolase_fold"/>
</dbReference>
<dbReference type="EMBL" id="JARQZJ010000038">
    <property type="protein sequence ID" value="KAK9876851.1"/>
    <property type="molecule type" value="Genomic_DNA"/>
</dbReference>
<dbReference type="Gene3D" id="3.40.50.1820">
    <property type="entry name" value="alpha/beta hydrolase"/>
    <property type="match status" value="1"/>
</dbReference>
<dbReference type="AlphaFoldDB" id="A0AAW1TZ38"/>
<comment type="caution">
    <text evidence="3">The sequence shown here is derived from an EMBL/GenBank/DDBJ whole genome shotgun (WGS) entry which is preliminary data.</text>
</comment>
<dbReference type="GO" id="GO:0006660">
    <property type="term" value="P:phosphatidylserine catabolic process"/>
    <property type="evidence" value="ECO:0007669"/>
    <property type="project" value="TreeGrafter"/>
</dbReference>
<protein>
    <recommendedName>
        <fullName evidence="2">Serine aminopeptidase S33 domain-containing protein</fullName>
    </recommendedName>
</protein>
<keyword evidence="1" id="KW-0472">Membrane</keyword>
<gene>
    <name evidence="3" type="ORF">WA026_015084</name>
</gene>
<dbReference type="PANTHER" id="PTHR12277:SF194">
    <property type="entry name" value="FI04476P"/>
    <property type="match status" value="1"/>
</dbReference>
<dbReference type="GO" id="GO:0047372">
    <property type="term" value="F:monoacylglycerol lipase activity"/>
    <property type="evidence" value="ECO:0007669"/>
    <property type="project" value="TreeGrafter"/>
</dbReference>
<sequence>MVITGLSYDGPNFSRCSYSSVNFEDEKECRRCGRCRESCRLFLRITILTLKVVIIINLLVFVVIPLIFKFSYALQRKAVFLNFVNLPENNDYSQPKVFGLEGARNFYLYNNGVKLGVWQILPSQVIPNKTDDNTFETYLGNGQDVILYNHGNAGSRATAHRVEMYKFLSNFFHVITYDYRGYGDSGDDPPTEADVVSDCKFMVQWIRSKISPESHIFIWGHSLGTSIALSATSTLKKEGFVPTGIILEAPFNNFRDEIGEFPLALLFKYLPWFEACIVNPLTNNGFVFQSDEYILNADCPILIMHAEDDRTVPFELGKKLYTVASEKRLETQGSVQFQSFPKKFHYGHRYIIRAPELHDIVERFIRKAVNETEMILLGEKN</sequence>
<organism evidence="3 4">
    <name type="scientific">Henosepilachna vigintioctopunctata</name>
    <dbReference type="NCBI Taxonomy" id="420089"/>
    <lineage>
        <taxon>Eukaryota</taxon>
        <taxon>Metazoa</taxon>
        <taxon>Ecdysozoa</taxon>
        <taxon>Arthropoda</taxon>
        <taxon>Hexapoda</taxon>
        <taxon>Insecta</taxon>
        <taxon>Pterygota</taxon>
        <taxon>Neoptera</taxon>
        <taxon>Endopterygota</taxon>
        <taxon>Coleoptera</taxon>
        <taxon>Polyphaga</taxon>
        <taxon>Cucujiformia</taxon>
        <taxon>Coccinelloidea</taxon>
        <taxon>Coccinellidae</taxon>
        <taxon>Epilachninae</taxon>
        <taxon>Epilachnini</taxon>
        <taxon>Henosepilachna</taxon>
    </lineage>
</organism>
<dbReference type="InterPro" id="IPR022742">
    <property type="entry name" value="Hydrolase_4"/>
</dbReference>
<reference evidence="3 4" key="1">
    <citation type="submission" date="2023-03" db="EMBL/GenBank/DDBJ databases">
        <title>Genome insight into feeding habits of ladybird beetles.</title>
        <authorList>
            <person name="Li H.-S."/>
            <person name="Huang Y.-H."/>
            <person name="Pang H."/>
        </authorList>
    </citation>
    <scope>NUCLEOTIDE SEQUENCE [LARGE SCALE GENOMIC DNA]</scope>
    <source>
        <strain evidence="3">SYSU_2023b</strain>
        <tissue evidence="3">Whole body</tissue>
    </source>
</reference>
<dbReference type="Proteomes" id="UP001431783">
    <property type="component" value="Unassembled WGS sequence"/>
</dbReference>
<evidence type="ECO:0000259" key="2">
    <source>
        <dbReference type="Pfam" id="PF12146"/>
    </source>
</evidence>
<name>A0AAW1TZ38_9CUCU</name>